<gene>
    <name evidence="1" type="ORF">TR91013</name>
</gene>
<protein>
    <submittedName>
        <fullName evidence="1">Uncharacterized protein</fullName>
    </submittedName>
</protein>
<name>A0A0X3NGK2_SCHSO</name>
<dbReference type="EMBL" id="GEEE01016636">
    <property type="protein sequence ID" value="JAP46589.1"/>
    <property type="molecule type" value="Transcribed_RNA"/>
</dbReference>
<dbReference type="AlphaFoldDB" id="A0A0X3NGK2"/>
<evidence type="ECO:0000313" key="1">
    <source>
        <dbReference type="EMBL" id="JAP38735.1"/>
    </source>
</evidence>
<organism evidence="1">
    <name type="scientific">Schistocephalus solidus</name>
    <name type="common">Tapeworm</name>
    <dbReference type="NCBI Taxonomy" id="70667"/>
    <lineage>
        <taxon>Eukaryota</taxon>
        <taxon>Metazoa</taxon>
        <taxon>Spiralia</taxon>
        <taxon>Lophotrochozoa</taxon>
        <taxon>Platyhelminthes</taxon>
        <taxon>Cestoda</taxon>
        <taxon>Eucestoda</taxon>
        <taxon>Diphyllobothriidea</taxon>
        <taxon>Diphyllobothriidae</taxon>
        <taxon>Schistocephalus</taxon>
    </lineage>
</organism>
<sequence length="151" mass="17270">MQLSSPCTVKKLLSLHNRLPFDLKTELVYQSRLVETETLLYCGERNTCRRVVECKRACLLCPCAQDTVIGIPAFKPHLFTSSLVARLSGLHFPCPNDRVHLFSIMMYLDSFLPHGILYHRTTLRRDQLVINHCFLSSHTSRNSSSGLTQTY</sequence>
<proteinExistence type="predicted"/>
<accession>A0A0X3NGK2</accession>
<dbReference type="EMBL" id="GEEE01024490">
    <property type="protein sequence ID" value="JAP38735.1"/>
    <property type="molecule type" value="Transcribed_RNA"/>
</dbReference>
<reference evidence="1" key="1">
    <citation type="submission" date="2016-01" db="EMBL/GenBank/DDBJ databases">
        <title>Reference transcriptome for the parasite Schistocephalus solidus: insights into the molecular evolution of parasitism.</title>
        <authorList>
            <person name="Hebert F.O."/>
            <person name="Grambauer S."/>
            <person name="Barber I."/>
            <person name="Landry C.R."/>
            <person name="Aubin-Horth N."/>
        </authorList>
    </citation>
    <scope>NUCLEOTIDE SEQUENCE</scope>
</reference>